<evidence type="ECO:0000256" key="18">
    <source>
        <dbReference type="PROSITE-ProRule" id="PRU00110"/>
    </source>
</evidence>
<dbReference type="CDD" id="cd01007">
    <property type="entry name" value="PBP2_BvgS_HisK_like"/>
    <property type="match status" value="1"/>
</dbReference>
<dbReference type="Pfam" id="PF00512">
    <property type="entry name" value="HisKA"/>
    <property type="match status" value="1"/>
</dbReference>
<dbReference type="SUPFAM" id="SSF47384">
    <property type="entry name" value="Homodimeric domain of signal transducing histidine kinase"/>
    <property type="match status" value="1"/>
</dbReference>
<dbReference type="Gene3D" id="3.30.565.10">
    <property type="entry name" value="Histidine kinase-like ATPase, C-terminal domain"/>
    <property type="match status" value="1"/>
</dbReference>
<dbReference type="SMART" id="SM00387">
    <property type="entry name" value="HATPase_c"/>
    <property type="match status" value="1"/>
</dbReference>
<feature type="modified residue" description="Phosphohistidine" evidence="18">
    <location>
        <position position="791"/>
    </location>
</feature>
<dbReference type="PANTHER" id="PTHR43047">
    <property type="entry name" value="TWO-COMPONENT HISTIDINE PROTEIN KINASE"/>
    <property type="match status" value="1"/>
</dbReference>
<dbReference type="GO" id="GO:0005886">
    <property type="term" value="C:plasma membrane"/>
    <property type="evidence" value="ECO:0007669"/>
    <property type="project" value="UniProtKB-SubCell"/>
</dbReference>
<evidence type="ECO:0000256" key="12">
    <source>
        <dbReference type="ARBA" id="ARBA00022989"/>
    </source>
</evidence>
<evidence type="ECO:0000256" key="16">
    <source>
        <dbReference type="ARBA" id="ARBA00058004"/>
    </source>
</evidence>
<dbReference type="Pfam" id="PF02518">
    <property type="entry name" value="HATPase_c"/>
    <property type="match status" value="1"/>
</dbReference>
<evidence type="ECO:0000256" key="2">
    <source>
        <dbReference type="ARBA" id="ARBA00004429"/>
    </source>
</evidence>
<feature type="modified residue" description="4-aspartylphosphate" evidence="19">
    <location>
        <position position="668"/>
    </location>
</feature>
<evidence type="ECO:0000256" key="1">
    <source>
        <dbReference type="ARBA" id="ARBA00000085"/>
    </source>
</evidence>
<feature type="transmembrane region" description="Helical" evidence="20">
    <location>
        <begin position="302"/>
        <end position="325"/>
    </location>
</feature>
<dbReference type="Pfam" id="PF01627">
    <property type="entry name" value="Hpt"/>
    <property type="match status" value="1"/>
</dbReference>
<evidence type="ECO:0000256" key="19">
    <source>
        <dbReference type="PROSITE-ProRule" id="PRU00169"/>
    </source>
</evidence>
<keyword evidence="4" id="KW-1003">Cell membrane</keyword>
<evidence type="ECO:0000313" key="25">
    <source>
        <dbReference type="Proteomes" id="UP000240638"/>
    </source>
</evidence>
<keyword evidence="10" id="KW-0418">Kinase</keyword>
<evidence type="ECO:0000259" key="21">
    <source>
        <dbReference type="PROSITE" id="PS50109"/>
    </source>
</evidence>
<evidence type="ECO:0000256" key="4">
    <source>
        <dbReference type="ARBA" id="ARBA00022475"/>
    </source>
</evidence>
<organism evidence="24 25">
    <name type="scientific">Trinickia symbiotica</name>
    <dbReference type="NCBI Taxonomy" id="863227"/>
    <lineage>
        <taxon>Bacteria</taxon>
        <taxon>Pseudomonadati</taxon>
        <taxon>Pseudomonadota</taxon>
        <taxon>Betaproteobacteria</taxon>
        <taxon>Burkholderiales</taxon>
        <taxon>Burkholderiaceae</taxon>
        <taxon>Trinickia</taxon>
    </lineage>
</organism>
<keyword evidence="9" id="KW-0732">Signal</keyword>
<feature type="domain" description="Histidine kinase" evidence="21">
    <location>
        <begin position="368"/>
        <end position="589"/>
    </location>
</feature>
<keyword evidence="15 20" id="KW-0472">Membrane</keyword>
<proteinExistence type="predicted"/>
<evidence type="ECO:0000256" key="5">
    <source>
        <dbReference type="ARBA" id="ARBA00022519"/>
    </source>
</evidence>
<dbReference type="InterPro" id="IPR003594">
    <property type="entry name" value="HATPase_dom"/>
</dbReference>
<dbReference type="EMBL" id="PYUC01000022">
    <property type="protein sequence ID" value="PTB17171.1"/>
    <property type="molecule type" value="Genomic_DNA"/>
</dbReference>
<reference evidence="24 25" key="1">
    <citation type="submission" date="2018-03" db="EMBL/GenBank/DDBJ databases">
        <title>Whole genome analyses suggest that Burkholderia sensu lato contains two further novel genera in the rhizoxinica-symbiotica group Mycetohabitans gen. nov., and Trinickia gen. nov.: implications for the evolution of diazotrophy and nodulation in the Burkholderiaceae.</title>
        <authorList>
            <person name="Estrada De Los Santos P."/>
            <person name="Palmer M."/>
            <person name="Chavez-Ramirez B."/>
            <person name="Steenkamp E.T."/>
            <person name="Hirsch A.M."/>
            <person name="Manyaka P."/>
            <person name="Maluk M."/>
            <person name="Lafos M."/>
            <person name="Crook M."/>
            <person name="Gross E."/>
            <person name="Simon M.F."/>
            <person name="Bueno Dos Reis Junior F."/>
            <person name="Poole P.S."/>
            <person name="Venter S.N."/>
            <person name="James E.K."/>
        </authorList>
    </citation>
    <scope>NUCLEOTIDE SEQUENCE [LARGE SCALE GENOMIC DNA]</scope>
    <source>
        <strain evidence="24 25">JPY-366</strain>
    </source>
</reference>
<name>A0A2T3XKW2_9BURK</name>
<dbReference type="InterPro" id="IPR005467">
    <property type="entry name" value="His_kinase_dom"/>
</dbReference>
<accession>A0A2T3XKW2</accession>
<keyword evidence="8 20" id="KW-0812">Transmembrane</keyword>
<evidence type="ECO:0000256" key="3">
    <source>
        <dbReference type="ARBA" id="ARBA00012438"/>
    </source>
</evidence>
<dbReference type="GO" id="GO:0000155">
    <property type="term" value="F:phosphorelay sensor kinase activity"/>
    <property type="evidence" value="ECO:0007669"/>
    <property type="project" value="InterPro"/>
</dbReference>
<evidence type="ECO:0000313" key="24">
    <source>
        <dbReference type="EMBL" id="PTB17171.1"/>
    </source>
</evidence>
<dbReference type="SMART" id="SM00062">
    <property type="entry name" value="PBPb"/>
    <property type="match status" value="1"/>
</dbReference>
<gene>
    <name evidence="24" type="ORF">C9I57_29295</name>
</gene>
<dbReference type="SMART" id="SM00388">
    <property type="entry name" value="HisKA"/>
    <property type="match status" value="1"/>
</dbReference>
<protein>
    <recommendedName>
        <fullName evidence="17">Virulence sensor protein BvgS</fullName>
        <ecNumber evidence="3">2.7.13.3</ecNumber>
    </recommendedName>
</protein>
<comment type="subcellular location">
    <subcellularLocation>
        <location evidence="2">Cell inner membrane</location>
        <topology evidence="2">Multi-pass membrane protein</topology>
    </subcellularLocation>
</comment>
<keyword evidence="14" id="KW-0843">Virulence</keyword>
<evidence type="ECO:0000256" key="7">
    <source>
        <dbReference type="ARBA" id="ARBA00022679"/>
    </source>
</evidence>
<dbReference type="PRINTS" id="PR00344">
    <property type="entry name" value="BCTRLSENSOR"/>
</dbReference>
<keyword evidence="6 19" id="KW-0597">Phosphoprotein</keyword>
<dbReference type="SUPFAM" id="SSF47226">
    <property type="entry name" value="Histidine-containing phosphotransfer domain, HPT domain"/>
    <property type="match status" value="1"/>
</dbReference>
<dbReference type="CDD" id="cd17546">
    <property type="entry name" value="REC_hyHK_CKI1_RcsC-like"/>
    <property type="match status" value="1"/>
</dbReference>
<evidence type="ECO:0000259" key="22">
    <source>
        <dbReference type="PROSITE" id="PS50110"/>
    </source>
</evidence>
<dbReference type="CDD" id="cd16922">
    <property type="entry name" value="HATPase_EvgS-ArcB-TorS-like"/>
    <property type="match status" value="1"/>
</dbReference>
<dbReference type="PROSITE" id="PS50894">
    <property type="entry name" value="HPT"/>
    <property type="match status" value="1"/>
</dbReference>
<dbReference type="Gene3D" id="1.20.120.160">
    <property type="entry name" value="HPT domain"/>
    <property type="match status" value="1"/>
</dbReference>
<evidence type="ECO:0000256" key="20">
    <source>
        <dbReference type="SAM" id="Phobius"/>
    </source>
</evidence>
<sequence length="849" mass="92538">MARGRLSNWQTALPLRSRALAAMLAWLLASSLLAALAGCEASDEAPRLPRASWDLHLSLSPEERSYLASLPELRIGTDPRWAPMAFVDDTGHFEGISADYLDFIRETLGVRVRMVPTQSWSETIRLANSGGLDLVVAASRSDGLVAGFNYSRPYVRYPLVIVTRETAPFIGGPRDIAGAEVALVKDSEGMRAEMPGLDKMRTITVARTADGLDAVASGQAFAYIGNLGVVDRLVREKYAGILRIAAPTGHFEDLSFGVAPRFAALVPLIDRVLASIPEREREHIQHSWLSTRFTFGIPPRTLWIVLTPVVAVTIIFLAVLCGYMLRLRKEVRQRRWTERQLVLEKAALVAAKHDAEEASRARDAFLATVSHEIRTPMSGVVGILQLLDHGRLSRDDQYLLNMARNAAEILLRILNDILDFAKSENGDLTLTSAPMNLTELVERTAGIVTPEMERKGLRFNVDVSPALAPRHIGDGQRLGQVLLNLLGNASKFTDRGAVTLSVDVLATTEDQERILIRVADTGIGIAREDLARLFSPFVQARSAATAGYGGTGLGLAICKRLVESMGGSIALESEAGRGTTVSIELPLCVDRSAAPGGGEALVASPGAAAPAREGSSRRILLVEDQDINREVLRRQLTNLRVAECDCASNGLEALEALRRRSYAMVITDCAMPVMGGVELMRRIRQREVGTGAHTVLVALTANALQQQRDECFAAGADEVFVKPVEPQQLRALLERYGTTAPPAYALEEAGIPAEQHADLWEKLRQTLTEETAELSSLSIDENAEQMREIVHRIAGTASWFHLEELARVARRLEQSLLNGEAPWPDVQALQSAVARVAGESSRPRSERAS</sequence>
<dbReference type="Gene3D" id="3.40.50.2300">
    <property type="match status" value="1"/>
</dbReference>
<dbReference type="EC" id="2.7.13.3" evidence="3"/>
<dbReference type="Pfam" id="PF00497">
    <property type="entry name" value="SBP_bac_3"/>
    <property type="match status" value="1"/>
</dbReference>
<dbReference type="GO" id="GO:0009927">
    <property type="term" value="F:histidine phosphotransfer kinase activity"/>
    <property type="evidence" value="ECO:0007669"/>
    <property type="project" value="TreeGrafter"/>
</dbReference>
<dbReference type="Gene3D" id="3.40.190.10">
    <property type="entry name" value="Periplasmic binding protein-like II"/>
    <property type="match status" value="2"/>
</dbReference>
<dbReference type="Gene3D" id="1.10.287.130">
    <property type="match status" value="1"/>
</dbReference>
<comment type="caution">
    <text evidence="24">The sequence shown here is derived from an EMBL/GenBank/DDBJ whole genome shotgun (WGS) entry which is preliminary data.</text>
</comment>
<evidence type="ECO:0000256" key="17">
    <source>
        <dbReference type="ARBA" id="ARBA00070152"/>
    </source>
</evidence>
<evidence type="ECO:0000256" key="10">
    <source>
        <dbReference type="ARBA" id="ARBA00022777"/>
    </source>
</evidence>
<dbReference type="AlphaFoldDB" id="A0A2T3XKW2"/>
<dbReference type="CDD" id="cd00082">
    <property type="entry name" value="HisKA"/>
    <property type="match status" value="1"/>
</dbReference>
<dbReference type="InterPro" id="IPR036641">
    <property type="entry name" value="HPT_dom_sf"/>
</dbReference>
<dbReference type="InterPro" id="IPR008207">
    <property type="entry name" value="Sig_transdc_His_kin_Hpt_dom"/>
</dbReference>
<dbReference type="SMART" id="SM00448">
    <property type="entry name" value="REC"/>
    <property type="match status" value="1"/>
</dbReference>
<dbReference type="PROSITE" id="PS50109">
    <property type="entry name" value="HIS_KIN"/>
    <property type="match status" value="1"/>
</dbReference>
<dbReference type="InterPro" id="IPR036890">
    <property type="entry name" value="HATPase_C_sf"/>
</dbReference>
<dbReference type="FunFam" id="3.30.565.10:FF:000010">
    <property type="entry name" value="Sensor histidine kinase RcsC"/>
    <property type="match status" value="1"/>
</dbReference>
<keyword evidence="13" id="KW-0902">Two-component regulatory system</keyword>
<evidence type="ECO:0000256" key="9">
    <source>
        <dbReference type="ARBA" id="ARBA00022729"/>
    </source>
</evidence>
<dbReference type="InterPro" id="IPR036097">
    <property type="entry name" value="HisK_dim/P_sf"/>
</dbReference>
<dbReference type="PROSITE" id="PS50110">
    <property type="entry name" value="RESPONSE_REGULATORY"/>
    <property type="match status" value="1"/>
</dbReference>
<keyword evidence="11" id="KW-0547">Nucleotide-binding</keyword>
<keyword evidence="7" id="KW-0808">Transferase</keyword>
<dbReference type="SUPFAM" id="SSF55874">
    <property type="entry name" value="ATPase domain of HSP90 chaperone/DNA topoisomerase II/histidine kinase"/>
    <property type="match status" value="1"/>
</dbReference>
<evidence type="ECO:0000259" key="23">
    <source>
        <dbReference type="PROSITE" id="PS50894"/>
    </source>
</evidence>
<feature type="domain" description="HPt" evidence="23">
    <location>
        <begin position="752"/>
        <end position="849"/>
    </location>
</feature>
<dbReference type="SUPFAM" id="SSF53850">
    <property type="entry name" value="Periplasmic binding protein-like II"/>
    <property type="match status" value="1"/>
</dbReference>
<dbReference type="InterPro" id="IPR001789">
    <property type="entry name" value="Sig_transdc_resp-reg_receiver"/>
</dbReference>
<keyword evidence="11" id="KW-0067">ATP-binding</keyword>
<comment type="function">
    <text evidence="16">Member of the two-component regulatory system BvgS/BvgA. Phosphorylates BvgA via a four-step phosphorelay in response to environmental signals.</text>
</comment>
<feature type="domain" description="Response regulatory" evidence="22">
    <location>
        <begin position="618"/>
        <end position="737"/>
    </location>
</feature>
<dbReference type="InterPro" id="IPR001638">
    <property type="entry name" value="Solute-binding_3/MltF_N"/>
</dbReference>
<evidence type="ECO:0000256" key="11">
    <source>
        <dbReference type="ARBA" id="ARBA00022840"/>
    </source>
</evidence>
<dbReference type="SUPFAM" id="SSF52172">
    <property type="entry name" value="CheY-like"/>
    <property type="match status" value="1"/>
</dbReference>
<comment type="catalytic activity">
    <reaction evidence="1">
        <text>ATP + protein L-histidine = ADP + protein N-phospho-L-histidine.</text>
        <dbReference type="EC" id="2.7.13.3"/>
    </reaction>
</comment>
<dbReference type="Proteomes" id="UP000240638">
    <property type="component" value="Unassembled WGS sequence"/>
</dbReference>
<dbReference type="Pfam" id="PF00072">
    <property type="entry name" value="Response_reg"/>
    <property type="match status" value="1"/>
</dbReference>
<evidence type="ECO:0000256" key="14">
    <source>
        <dbReference type="ARBA" id="ARBA00023026"/>
    </source>
</evidence>
<evidence type="ECO:0000256" key="15">
    <source>
        <dbReference type="ARBA" id="ARBA00023136"/>
    </source>
</evidence>
<dbReference type="InterPro" id="IPR004358">
    <property type="entry name" value="Sig_transdc_His_kin-like_C"/>
</dbReference>
<evidence type="ECO:0000256" key="6">
    <source>
        <dbReference type="ARBA" id="ARBA00022553"/>
    </source>
</evidence>
<evidence type="ECO:0000256" key="13">
    <source>
        <dbReference type="ARBA" id="ARBA00023012"/>
    </source>
</evidence>
<keyword evidence="12 20" id="KW-1133">Transmembrane helix</keyword>
<dbReference type="PANTHER" id="PTHR43047:SF72">
    <property type="entry name" value="OSMOSENSING HISTIDINE PROTEIN KINASE SLN1"/>
    <property type="match status" value="1"/>
</dbReference>
<evidence type="ECO:0000256" key="8">
    <source>
        <dbReference type="ARBA" id="ARBA00022692"/>
    </source>
</evidence>
<dbReference type="InterPro" id="IPR003661">
    <property type="entry name" value="HisK_dim/P_dom"/>
</dbReference>
<keyword evidence="5" id="KW-0997">Cell inner membrane</keyword>
<dbReference type="InterPro" id="IPR011006">
    <property type="entry name" value="CheY-like_superfamily"/>
</dbReference>